<evidence type="ECO:0000313" key="2">
    <source>
        <dbReference type="EMBL" id="BCM24120.1"/>
    </source>
</evidence>
<dbReference type="SUPFAM" id="SSF82693">
    <property type="entry name" value="Multidrug efflux transporter AcrB pore domain, PN1, PN2, PC1 and PC2 subdomains"/>
    <property type="match status" value="3"/>
</dbReference>
<evidence type="ECO:0000256" key="1">
    <source>
        <dbReference type="SAM" id="Phobius"/>
    </source>
</evidence>
<evidence type="ECO:0000313" key="3">
    <source>
        <dbReference type="Proteomes" id="UP000826722"/>
    </source>
</evidence>
<feature type="transmembrane region" description="Helical" evidence="1">
    <location>
        <begin position="948"/>
        <end position="968"/>
    </location>
</feature>
<dbReference type="SUPFAM" id="SSF82866">
    <property type="entry name" value="Multidrug efflux transporter AcrB transmembrane domain"/>
    <property type="match status" value="2"/>
</dbReference>
<dbReference type="PANTHER" id="PTHR32063:SF77">
    <property type="entry name" value="ACR FAMILY TRANSPORT PROTEIN"/>
    <property type="match status" value="1"/>
</dbReference>
<dbReference type="Pfam" id="PF00873">
    <property type="entry name" value="ACR_tran"/>
    <property type="match status" value="1"/>
</dbReference>
<keyword evidence="1" id="KW-1133">Transmembrane helix</keyword>
<feature type="transmembrane region" description="Helical" evidence="1">
    <location>
        <begin position="843"/>
        <end position="866"/>
    </location>
</feature>
<dbReference type="KEGG" id="mpau:ZMTM_03790"/>
<dbReference type="Gene3D" id="3.30.70.1430">
    <property type="entry name" value="Multidrug efflux transporter AcrB pore domain"/>
    <property type="match status" value="2"/>
</dbReference>
<dbReference type="EMBL" id="AP024110">
    <property type="protein sequence ID" value="BCM24120.1"/>
    <property type="molecule type" value="Genomic_DNA"/>
</dbReference>
<feature type="transmembrane region" description="Helical" evidence="1">
    <location>
        <begin position="334"/>
        <end position="353"/>
    </location>
</feature>
<dbReference type="Proteomes" id="UP000826722">
    <property type="component" value="Chromosome"/>
</dbReference>
<feature type="transmembrane region" description="Helical" evidence="1">
    <location>
        <begin position="873"/>
        <end position="895"/>
    </location>
</feature>
<dbReference type="Gene3D" id="3.30.70.1440">
    <property type="entry name" value="Multidrug efflux transporter AcrB pore domain"/>
    <property type="match status" value="1"/>
</dbReference>
<feature type="transmembrane region" description="Helical" evidence="1">
    <location>
        <begin position="901"/>
        <end position="924"/>
    </location>
</feature>
<feature type="transmembrane region" description="Helical" evidence="1">
    <location>
        <begin position="459"/>
        <end position="481"/>
    </location>
</feature>
<dbReference type="PANTHER" id="PTHR32063">
    <property type="match status" value="1"/>
</dbReference>
<dbReference type="SUPFAM" id="SSF82714">
    <property type="entry name" value="Multidrug efflux transporter AcrB TolC docking domain, DN and DC subdomains"/>
    <property type="match status" value="2"/>
</dbReference>
<feature type="transmembrane region" description="Helical" evidence="1">
    <location>
        <begin position="426"/>
        <end position="447"/>
    </location>
</feature>
<dbReference type="RefSeq" id="WP_221764677.1">
    <property type="nucleotide sequence ID" value="NZ_AP024110.1"/>
</dbReference>
<reference evidence="2" key="1">
    <citation type="journal article" date="2021" name="Arch. Microbiol.">
        <title>Methyloradius palustris gen. nov., sp. nov., a methanol-oxidizing bacterium isolated from snow.</title>
        <authorList>
            <person name="Miyadera T."/>
            <person name="Kojima H."/>
            <person name="Fukui M."/>
        </authorList>
    </citation>
    <scope>NUCLEOTIDE SEQUENCE</scope>
    <source>
        <strain evidence="2">Zm11</strain>
    </source>
</reference>
<feature type="transmembrane region" description="Helical" evidence="1">
    <location>
        <begin position="520"/>
        <end position="539"/>
    </location>
</feature>
<organism evidence="2 3">
    <name type="scientific">Methyloradius palustris</name>
    <dbReference type="NCBI Taxonomy" id="2778876"/>
    <lineage>
        <taxon>Bacteria</taxon>
        <taxon>Pseudomonadati</taxon>
        <taxon>Pseudomonadota</taxon>
        <taxon>Betaproteobacteria</taxon>
        <taxon>Nitrosomonadales</taxon>
        <taxon>Methylophilaceae</taxon>
        <taxon>Methyloradius</taxon>
    </lineage>
</organism>
<feature type="transmembrane region" description="Helical" evidence="1">
    <location>
        <begin position="360"/>
        <end position="380"/>
    </location>
</feature>
<dbReference type="AlphaFoldDB" id="A0A8D5G1T6"/>
<gene>
    <name evidence="2" type="ORF">ZMTM_03790</name>
</gene>
<keyword evidence="1" id="KW-0472">Membrane</keyword>
<dbReference type="InterPro" id="IPR027463">
    <property type="entry name" value="AcrB_DN_DC_subdom"/>
</dbReference>
<protein>
    <submittedName>
        <fullName evidence="2">ABC transporter permease</fullName>
    </submittedName>
</protein>
<name>A0A8D5G1T6_9PROT</name>
<accession>A0A8D5G1T6</accession>
<dbReference type="PRINTS" id="PR00702">
    <property type="entry name" value="ACRIFLAVINRP"/>
</dbReference>
<dbReference type="Gene3D" id="1.20.1640.10">
    <property type="entry name" value="Multidrug efflux transporter AcrB transmembrane domain"/>
    <property type="match status" value="2"/>
</dbReference>
<keyword evidence="3" id="KW-1185">Reference proteome</keyword>
<dbReference type="InterPro" id="IPR001036">
    <property type="entry name" value="Acrflvin-R"/>
</dbReference>
<feature type="transmembrane region" description="Helical" evidence="1">
    <location>
        <begin position="12"/>
        <end position="32"/>
    </location>
</feature>
<dbReference type="Gene3D" id="3.30.2090.10">
    <property type="entry name" value="Multidrug efflux transporter AcrB TolC docking domain, DN and DC subdomains"/>
    <property type="match status" value="2"/>
</dbReference>
<dbReference type="GO" id="GO:0005886">
    <property type="term" value="C:plasma membrane"/>
    <property type="evidence" value="ECO:0007669"/>
    <property type="project" value="TreeGrafter"/>
</dbReference>
<proteinExistence type="predicted"/>
<keyword evidence="1" id="KW-0812">Transmembrane</keyword>
<sequence length="1023" mass="110545">MSIGISSWAIKRPLAPFMVFAGLLVMGIMAYYKLPVNNMPNVDIPIINVSVVIPGAAPSEIETQVTSRIEAAVAGVGDIKHLSSTITDGVSSTQIEFQLGTNTNLALSKIRDQIIAIRASFPRGAEEPLIQRVDADALPILTYTLNAPKRSLQEASWFVDDQVMRSLLAIKGIAKIQRQGGVERQILVQLDPARMQAYGVTASLINEQLRQIALNWPAGRVDSNTQETLIRTMGAPVDVESLANLYIPLGNGRVARLKDLGSVQDGSNQPRQLARLNQQPVTGFAIYRTKSASEISVERDVQKALRGLKVSNPDIDFVQIQSLVDFSKESYHSALWSFIEGALLAAAVVFLFLRSWRATFISAVVIPLSVIPTFFVMQLLGFSLNMVSLLALSLVSGILVDDAIVEIENIMRHMKTEASPYRASMLAADQIGLAVLATTLVIVAVFIPVSFMGGVVGQYFIQFGLTVAVATIFSLLVARFITPVMAAYLLKPLHHQSNTSGGWLIYYSKLLNSALHYRKTMLLIGGAVVFGSIAIGTQLPTDFMPAEDKSASSLQVELPPGSNLNKTDQVVSTITNMLLKRPEVKTAYAIVGAPDSDTNIEGEVRRALVNIQLIPRKERKLDVNAFEQSMLKALADIPNVRTSFLNENGSKAVTFSLTSDNPELLQKTASQIETEMRGLVQLSNVSSTAPLARTELVITPRQEQAAKLGVSTENIADTLRIATLGDLGANLARIKIGQREIPIRVMMDASTRNNTAAIGALLVATEDGHTVPLSSVADFSLNAGPTSIDRYDRQRQITLEANLNGTARLGDALSAIEALPAIKHLPEGVKRYDTGDAELLTEMFSSFSVAMVTGVLLVFAVLVLLFRTIVQPITIMAALPLSIGGALLALLISHATLSLPAVIGMLMLMGIVGKNGILLVDAIIEQRRQGLARLDAIMQASQQRAKPILMTTVAMIAGMMPVMLGIGAGTAFRVPMATTVIGGLITSTALSLIFVPVIYVFLDDFETWIKPKMQRLLGINKIE</sequence>
<feature type="transmembrane region" description="Helical" evidence="1">
    <location>
        <begin position="386"/>
        <end position="405"/>
    </location>
</feature>
<feature type="transmembrane region" description="Helical" evidence="1">
    <location>
        <begin position="980"/>
        <end position="1002"/>
    </location>
</feature>
<dbReference type="Gene3D" id="3.30.70.1320">
    <property type="entry name" value="Multidrug efflux transporter AcrB pore domain like"/>
    <property type="match status" value="1"/>
</dbReference>
<dbReference type="GO" id="GO:0042910">
    <property type="term" value="F:xenobiotic transmembrane transporter activity"/>
    <property type="evidence" value="ECO:0007669"/>
    <property type="project" value="TreeGrafter"/>
</dbReference>